<dbReference type="Proteomes" id="UP000549394">
    <property type="component" value="Unassembled WGS sequence"/>
</dbReference>
<reference evidence="3 4" key="1">
    <citation type="submission" date="2020-08" db="EMBL/GenBank/DDBJ databases">
        <authorList>
            <person name="Hejnol A."/>
        </authorList>
    </citation>
    <scope>NUCLEOTIDE SEQUENCE [LARGE SCALE GENOMIC DNA]</scope>
</reference>
<protein>
    <submittedName>
        <fullName evidence="3">DgyrCDS12175</fullName>
    </submittedName>
</protein>
<dbReference type="PROSITE" id="PS51335">
    <property type="entry name" value="ELMO"/>
    <property type="match status" value="1"/>
</dbReference>
<feature type="compositionally biased region" description="Polar residues" evidence="1">
    <location>
        <begin position="12"/>
        <end position="26"/>
    </location>
</feature>
<evidence type="ECO:0000313" key="4">
    <source>
        <dbReference type="Proteomes" id="UP000549394"/>
    </source>
</evidence>
<feature type="compositionally biased region" description="Polar residues" evidence="1">
    <location>
        <begin position="234"/>
        <end position="251"/>
    </location>
</feature>
<organism evidence="3 4">
    <name type="scientific">Dimorphilus gyrociliatus</name>
    <dbReference type="NCBI Taxonomy" id="2664684"/>
    <lineage>
        <taxon>Eukaryota</taxon>
        <taxon>Metazoa</taxon>
        <taxon>Spiralia</taxon>
        <taxon>Lophotrochozoa</taxon>
        <taxon>Annelida</taxon>
        <taxon>Polychaeta</taxon>
        <taxon>Polychaeta incertae sedis</taxon>
        <taxon>Dinophilidae</taxon>
        <taxon>Dimorphilus</taxon>
    </lineage>
</organism>
<dbReference type="InterPro" id="IPR050868">
    <property type="entry name" value="ELMO_domain-containing"/>
</dbReference>
<dbReference type="AlphaFoldDB" id="A0A7I8W5S4"/>
<dbReference type="InterPro" id="IPR006816">
    <property type="entry name" value="ELMO_dom"/>
</dbReference>
<dbReference type="Pfam" id="PF04727">
    <property type="entry name" value="ELMO_CED12"/>
    <property type="match status" value="1"/>
</dbReference>
<dbReference type="PANTHER" id="PTHR12771:SF2">
    <property type="entry name" value="ELMO DOMAIN-CONTAINING PROTEIN 3"/>
    <property type="match status" value="1"/>
</dbReference>
<evidence type="ECO:0000259" key="2">
    <source>
        <dbReference type="PROSITE" id="PS51335"/>
    </source>
</evidence>
<dbReference type="OrthoDB" id="266227at2759"/>
<evidence type="ECO:0000313" key="3">
    <source>
        <dbReference type="EMBL" id="CAD5123868.1"/>
    </source>
</evidence>
<evidence type="ECO:0000256" key="1">
    <source>
        <dbReference type="SAM" id="MobiDB-lite"/>
    </source>
</evidence>
<feature type="compositionally biased region" description="Basic and acidic residues" evidence="1">
    <location>
        <begin position="453"/>
        <end position="491"/>
    </location>
</feature>
<feature type="compositionally biased region" description="Polar residues" evidence="1">
    <location>
        <begin position="283"/>
        <end position="292"/>
    </location>
</feature>
<feature type="region of interest" description="Disordered" evidence="1">
    <location>
        <begin position="268"/>
        <end position="297"/>
    </location>
</feature>
<name>A0A7I8W5S4_9ANNE</name>
<feature type="region of interest" description="Disordered" evidence="1">
    <location>
        <begin position="563"/>
        <end position="583"/>
    </location>
</feature>
<feature type="region of interest" description="Disordered" evidence="1">
    <location>
        <begin position="1"/>
        <end position="26"/>
    </location>
</feature>
<dbReference type="EMBL" id="CAJFCJ010000019">
    <property type="protein sequence ID" value="CAD5123868.1"/>
    <property type="molecule type" value="Genomic_DNA"/>
</dbReference>
<comment type="caution">
    <text evidence="3">The sequence shown here is derived from an EMBL/GenBank/DDBJ whole genome shotgun (WGS) entry which is preliminary data.</text>
</comment>
<feature type="region of interest" description="Disordered" evidence="1">
    <location>
        <begin position="422"/>
        <end position="493"/>
    </location>
</feature>
<accession>A0A7I8W5S4</accession>
<feature type="region of interest" description="Disordered" evidence="1">
    <location>
        <begin position="210"/>
        <end position="251"/>
    </location>
</feature>
<keyword evidence="4" id="KW-1185">Reference proteome</keyword>
<feature type="compositionally biased region" description="Basic and acidic residues" evidence="1">
    <location>
        <begin position="563"/>
        <end position="577"/>
    </location>
</feature>
<sequence>MTSECEGKIVQIPNNPASDETASTPHNAHVDILLDEHDDTGQSLQNDNFGSENIPSSLLNALFPLNEPSTTNLTQTEDDDPVSLSSNINQNSFNVNSPIKPELESPICNLSENSTHSEPINQTTVYAQAEPENTHTNLISEPSEDSTPKKGVNTHAFDDIQVEKSQDILVGEQCGDFNNSELKKGLNANVELEKAQENSVCEPLESFIHSEPKNSMSENENPASDNAKLEKSQESSVCKPSEDSTQSEPTNCMSAYVTSAIEHIEMEKSQENTTCELSEKSTHSPIENQTDVDSIRLPSQMEFDKTQNDLQEEKKNNAQEPNNFCITTDDNSEAIAHEVMSKEPEMSNEEIAVNKLLEVLDEASCEVPEADNKDVVDLRIDTGMSADYETHVENDKSAGNEYGQGISGNMMDILNSLDPVSSLKNDEEKENNLESAPSATISTAKEEEADDSDLLKSDKAKDSMRNRETTFEDREDKSVVESTNKKEEKLPVESTIQDNNLSITPTLDKQAVDSSVNSDDVDDEARIKLQELLHAQSTKIAEESDFDDIEIKAAPTVLITQDHSKEEKEESITDKTTDQQSPPCATVESKIRIEINDNAVEENEWNQVDTVEVAEQSTDDETEITSRLASPTITFKDAERECRKLNWLPYSEKVKTTVNKKGFFATVKSLFCGPPSLNKTLEEDRLFIFCMAAYQFDNNCETHIRVLQTIFKLLTGSRFDCPRYGNHWENIGFQGTDPSTDLRGTGFLGLLQILYLMTSHVDLGHKIYKLSLHETQNFPFCVMSINITRMCLQCLREGLINKESNIRMLVFPIFNKLYAGTFNEFYTMWKRGGKTIKDSGFVLKDLETNVRKQKDRILSQLDTSTKFGDNNDDDDKPLDFFNVCQKN</sequence>
<dbReference type="PANTHER" id="PTHR12771">
    <property type="entry name" value="ENGULFMENT AND CELL MOTILITY"/>
    <property type="match status" value="1"/>
</dbReference>
<proteinExistence type="predicted"/>
<gene>
    <name evidence="3" type="ORF">DGYR_LOCUS11499</name>
</gene>
<feature type="domain" description="ELMO" evidence="2">
    <location>
        <begin position="702"/>
        <end position="854"/>
    </location>
</feature>
<feature type="compositionally biased region" description="Polar residues" evidence="1">
    <location>
        <begin position="213"/>
        <end position="224"/>
    </location>
</feature>